<dbReference type="AlphaFoldDB" id="G9NK48"/>
<dbReference type="InterPro" id="IPR010828">
    <property type="entry name" value="Atf2/Sli1-like"/>
</dbReference>
<dbReference type="STRING" id="452589.G9NK48"/>
<dbReference type="KEGG" id="tatv:25786515"/>
<reference evidence="1 2" key="1">
    <citation type="journal article" date="2011" name="Genome Biol.">
        <title>Comparative genome sequence analysis underscores mycoparasitism as the ancestral life style of Trichoderma.</title>
        <authorList>
            <person name="Kubicek C.P."/>
            <person name="Herrera-Estrella A."/>
            <person name="Seidl-Seiboth V."/>
            <person name="Martinez D.A."/>
            <person name="Druzhinina I.S."/>
            <person name="Thon M."/>
            <person name="Zeilinger S."/>
            <person name="Casas-Flores S."/>
            <person name="Horwitz B.A."/>
            <person name="Mukherjee P.K."/>
            <person name="Mukherjee M."/>
            <person name="Kredics L."/>
            <person name="Alcaraz L.D."/>
            <person name="Aerts A."/>
            <person name="Antal Z."/>
            <person name="Atanasova L."/>
            <person name="Cervantes-Badillo M.G."/>
            <person name="Challacombe J."/>
            <person name="Chertkov O."/>
            <person name="McCluskey K."/>
            <person name="Coulpier F."/>
            <person name="Deshpande N."/>
            <person name="von Doehren H."/>
            <person name="Ebbole D.J."/>
            <person name="Esquivel-Naranjo E.U."/>
            <person name="Fekete E."/>
            <person name="Flipphi M."/>
            <person name="Glaser F."/>
            <person name="Gomez-Rodriguez E.Y."/>
            <person name="Gruber S."/>
            <person name="Han C."/>
            <person name="Henrissat B."/>
            <person name="Hermosa R."/>
            <person name="Hernandez-Onate M."/>
            <person name="Karaffa L."/>
            <person name="Kosti I."/>
            <person name="Le Crom S."/>
            <person name="Lindquist E."/>
            <person name="Lucas S."/>
            <person name="Luebeck M."/>
            <person name="Luebeck P.S."/>
            <person name="Margeot A."/>
            <person name="Metz B."/>
            <person name="Misra M."/>
            <person name="Nevalainen H."/>
            <person name="Omann M."/>
            <person name="Packer N."/>
            <person name="Perrone G."/>
            <person name="Uresti-Rivera E.E."/>
            <person name="Salamov A."/>
            <person name="Schmoll M."/>
            <person name="Seiboth B."/>
            <person name="Shapiro H."/>
            <person name="Sukno S."/>
            <person name="Tamayo-Ramos J.A."/>
            <person name="Tisch D."/>
            <person name="Wiest A."/>
            <person name="Wilkinson H.H."/>
            <person name="Zhang M."/>
            <person name="Coutinho P.M."/>
            <person name="Kenerley C.M."/>
            <person name="Monte E."/>
            <person name="Baker S.E."/>
            <person name="Grigoriev I.V."/>
        </authorList>
    </citation>
    <scope>NUCLEOTIDE SEQUENCE [LARGE SCALE GENOMIC DNA]</scope>
    <source>
        <strain evidence="2">ATCC 20476 / IMI 206040</strain>
    </source>
</reference>
<gene>
    <name evidence="1" type="ORF">TRIATDRAFT_92352</name>
</gene>
<dbReference type="Pfam" id="PF07247">
    <property type="entry name" value="AATase"/>
    <property type="match status" value="1"/>
</dbReference>
<dbReference type="PANTHER" id="PTHR28037">
    <property type="entry name" value="ALCOHOL O-ACETYLTRANSFERASE 1-RELATED"/>
    <property type="match status" value="1"/>
</dbReference>
<protein>
    <recommendedName>
        <fullName evidence="3">Alcohol acetyltransferase</fullName>
    </recommendedName>
</protein>
<dbReference type="InterPro" id="IPR052058">
    <property type="entry name" value="Alcohol_O-acetyltransferase"/>
</dbReference>
<dbReference type="eggNOG" id="ENOG502RC91">
    <property type="taxonomic scope" value="Eukaryota"/>
</dbReference>
<name>G9NK48_HYPAI</name>
<dbReference type="InterPro" id="IPR023213">
    <property type="entry name" value="CAT-like_dom_sf"/>
</dbReference>
<dbReference type="OMA" id="WEVSNVG"/>
<dbReference type="Gene3D" id="3.30.559.10">
    <property type="entry name" value="Chloramphenicol acetyltransferase-like domain"/>
    <property type="match status" value="1"/>
</dbReference>
<dbReference type="HOGENOM" id="CLU_024469_0_1_1"/>
<accession>G9NK48</accession>
<dbReference type="OrthoDB" id="2150604at2759"/>
<organism evidence="1 2">
    <name type="scientific">Hypocrea atroviridis (strain ATCC 20476 / IMI 206040)</name>
    <name type="common">Trichoderma atroviride</name>
    <dbReference type="NCBI Taxonomy" id="452589"/>
    <lineage>
        <taxon>Eukaryota</taxon>
        <taxon>Fungi</taxon>
        <taxon>Dikarya</taxon>
        <taxon>Ascomycota</taxon>
        <taxon>Pezizomycotina</taxon>
        <taxon>Sordariomycetes</taxon>
        <taxon>Hypocreomycetidae</taxon>
        <taxon>Hypocreales</taxon>
        <taxon>Hypocreaceae</taxon>
        <taxon>Trichoderma</taxon>
    </lineage>
</organism>
<evidence type="ECO:0000313" key="2">
    <source>
        <dbReference type="Proteomes" id="UP000005426"/>
    </source>
</evidence>
<keyword evidence="2" id="KW-1185">Reference proteome</keyword>
<proteinExistence type="predicted"/>
<dbReference type="Proteomes" id="UP000005426">
    <property type="component" value="Unassembled WGS sequence"/>
</dbReference>
<sequence length="502" mass="56060">MAADNTTTTTSLMTIRKLGHTEHFSSSRHHLGIYRCVTISVRHLHPSLPQNTQISPSFFAALASIVKDQPILRVGITGEDSSNAHWTHIPQIDLRDHVSVELVPCETVQEYEDKIAEHQGWEHDQKWQNIETRSPWRIIILRPSSNNESVLKEFSGQEDVFFSFHHSLMDGTGGREFHEMLLSALATHQNQDKDLSTVLSFPEPPSLPEPLEAAVNFSLSWRFMLGILWDHFGPRFLKPKPQPVWNAKPINFALPYKTHIKPIDISPETLSVLLDACRKHSVTLTALLHSLVLTSLAKRLSSSPTESPAFLSGTPISLRPYLTQKPAEQDKPSASPPLRCLVSTCIHQFSPKTVSALRAPNADINALIWENAGQAKKDLATKLALTPKDDITAMLKFISDWIDFWRRRDGTPRRESWEISNIGVLKSVDTTNSPRATRMLFSNGAMVAGPPIGVDVASVKGSKLTVSLSWQDKAVDEELIEQLRSDLRGYAEKLAETGSSFV</sequence>
<dbReference type="PANTHER" id="PTHR28037:SF1">
    <property type="entry name" value="ALCOHOL O-ACETYLTRANSFERASE 1-RELATED"/>
    <property type="match status" value="1"/>
</dbReference>
<dbReference type="GO" id="GO:0008080">
    <property type="term" value="F:N-acetyltransferase activity"/>
    <property type="evidence" value="ECO:0007669"/>
    <property type="project" value="TreeGrafter"/>
</dbReference>
<evidence type="ECO:0000313" key="1">
    <source>
        <dbReference type="EMBL" id="EHK49268.1"/>
    </source>
</evidence>
<dbReference type="EMBL" id="ABDG02000017">
    <property type="protein sequence ID" value="EHK49268.1"/>
    <property type="molecule type" value="Genomic_DNA"/>
</dbReference>
<evidence type="ECO:0008006" key="3">
    <source>
        <dbReference type="Google" id="ProtNLM"/>
    </source>
</evidence>
<dbReference type="GeneID" id="25786515"/>
<comment type="caution">
    <text evidence="1">The sequence shown here is derived from an EMBL/GenBank/DDBJ whole genome shotgun (WGS) entry which is preliminary data.</text>
</comment>